<feature type="region of interest" description="Disordered" evidence="1">
    <location>
        <begin position="1"/>
        <end position="21"/>
    </location>
</feature>
<accession>A0A0W8II51</accession>
<dbReference type="OrthoDB" id="9951135at2"/>
<evidence type="ECO:0000256" key="1">
    <source>
        <dbReference type="SAM" id="MobiDB-lite"/>
    </source>
</evidence>
<dbReference type="RefSeq" id="WP_017834498.1">
    <property type="nucleotide sequence ID" value="NZ_LQBK01000012.1"/>
</dbReference>
<feature type="transmembrane region" description="Helical" evidence="2">
    <location>
        <begin position="127"/>
        <end position="160"/>
    </location>
</feature>
<feature type="compositionally biased region" description="Polar residues" evidence="1">
    <location>
        <begin position="1"/>
        <end position="10"/>
    </location>
</feature>
<feature type="transmembrane region" description="Helical" evidence="2">
    <location>
        <begin position="91"/>
        <end position="115"/>
    </location>
</feature>
<keyword evidence="2" id="KW-0472">Membrane</keyword>
<name>A0A0W8II51_KOCRO</name>
<keyword evidence="2" id="KW-0812">Transmembrane</keyword>
<sequence>MDAVNTSRPESTPPAHQQRKPPRDFAAVLPLLVGSAVGAAGGSTFVLANASALVPPRPGLTLVAWGVLALGWLAATLLHRHDPAVARPRRHALTIYVTSVVATLVLIPLATTAFGTLEAEPLRPAAIAAAVGLFVTPTAGPAAAVLAGLTMLASITLYNLRH</sequence>
<protein>
    <submittedName>
        <fullName evidence="3">Uncharacterized protein</fullName>
    </submittedName>
</protein>
<proteinExistence type="predicted"/>
<gene>
    <name evidence="3" type="ORF">AVL61_16475</name>
</gene>
<evidence type="ECO:0000256" key="2">
    <source>
        <dbReference type="SAM" id="Phobius"/>
    </source>
</evidence>
<feature type="transmembrane region" description="Helical" evidence="2">
    <location>
        <begin position="60"/>
        <end position="79"/>
    </location>
</feature>
<evidence type="ECO:0000313" key="4">
    <source>
        <dbReference type="Proteomes" id="UP000053512"/>
    </source>
</evidence>
<dbReference type="Proteomes" id="UP000053512">
    <property type="component" value="Unassembled WGS sequence"/>
</dbReference>
<reference evidence="4" key="1">
    <citation type="submission" date="2015-12" db="EMBL/GenBank/DDBJ databases">
        <authorList>
            <person name="Nair G.R."/>
            <person name="Kaur G."/>
            <person name="Mayilraj S."/>
        </authorList>
    </citation>
    <scope>NUCLEOTIDE SEQUENCE [LARGE SCALE GENOMIC DNA]</scope>
    <source>
        <strain evidence="4">CD08_4</strain>
    </source>
</reference>
<comment type="caution">
    <text evidence="3">The sequence shown here is derived from an EMBL/GenBank/DDBJ whole genome shotgun (WGS) entry which is preliminary data.</text>
</comment>
<dbReference type="EMBL" id="LQBK01000012">
    <property type="protein sequence ID" value="KUG59507.1"/>
    <property type="molecule type" value="Genomic_DNA"/>
</dbReference>
<keyword evidence="2" id="KW-1133">Transmembrane helix</keyword>
<organism evidence="3 4">
    <name type="scientific">Kocuria rosea subsp. polaris</name>
    <dbReference type="NCBI Taxonomy" id="136273"/>
    <lineage>
        <taxon>Bacteria</taxon>
        <taxon>Bacillati</taxon>
        <taxon>Actinomycetota</taxon>
        <taxon>Actinomycetes</taxon>
        <taxon>Micrococcales</taxon>
        <taxon>Micrococcaceae</taxon>
        <taxon>Kocuria</taxon>
    </lineage>
</organism>
<evidence type="ECO:0000313" key="3">
    <source>
        <dbReference type="EMBL" id="KUG59507.1"/>
    </source>
</evidence>
<dbReference type="AlphaFoldDB" id="A0A0W8II51"/>
<feature type="transmembrane region" description="Helical" evidence="2">
    <location>
        <begin position="25"/>
        <end position="48"/>
    </location>
</feature>